<proteinExistence type="inferred from homology"/>
<evidence type="ECO:0000313" key="5">
    <source>
        <dbReference type="EMBL" id="SNR31943.1"/>
    </source>
</evidence>
<sequence length="546" mass="60539">MRTSSYLSGTSTRPLLGETIGENLHRTVTLFPDREALVVAQQGYRATYAELWEQTGALAKGLLALGVQAGERVGIWSPNRYEWVVTQFGAARAGAILVNINPAYRAEELKYALNQAGCRVLLLAAKFRLTDYQALLEQVRSQCPALEYVLILDDDWDDLLARGNAQPNKLLAEREATLQFDDPINIQYTSGTTGFPKGATLSHHNILNNGYFIGQTLRYTEQDRVCIPVPFYHCFGMVIGNLACVSHGACMVVPGEAFDPLVTLQTVEQERCTSLYGVPTMFIAELDHPAFSSFDLSSLRTGVMAGSPCPEEVMKRVQQLMNMRDVTICYGMTETSPVSTQSYPDDPLEQRVSTVGHVHPHLEVKVVDPETGNVVPCGTPGELCTRGYSVMLGYWNNPEATRAAIDTAGWMHTGDLATISEHGYVNIVGRIKDLIMRGGENVYPREVEEFLYQHPAVLDVQVIGVPSFKYGEEVMAWVKLKDGCTVTGDELRDFCRGRIATFKIPAYWKFVDDFPMTVTGKIQKFIMREHSVQELGLSDAALIKTA</sequence>
<dbReference type="PANTHER" id="PTHR43201">
    <property type="entry name" value="ACYL-COA SYNTHETASE"/>
    <property type="match status" value="1"/>
</dbReference>
<dbReference type="PANTHER" id="PTHR43201:SF5">
    <property type="entry name" value="MEDIUM-CHAIN ACYL-COA LIGASE ACSF2, MITOCHONDRIAL"/>
    <property type="match status" value="1"/>
</dbReference>
<evidence type="ECO:0000256" key="1">
    <source>
        <dbReference type="ARBA" id="ARBA00006432"/>
    </source>
</evidence>
<dbReference type="InterPro" id="IPR020845">
    <property type="entry name" value="AMP-binding_CS"/>
</dbReference>
<dbReference type="Pfam" id="PF13193">
    <property type="entry name" value="AMP-binding_C"/>
    <property type="match status" value="1"/>
</dbReference>
<keyword evidence="6" id="KW-1185">Reference proteome</keyword>
<dbReference type="FunFam" id="3.30.300.30:FF:000008">
    <property type="entry name" value="2,3-dihydroxybenzoate-AMP ligase"/>
    <property type="match status" value="1"/>
</dbReference>
<dbReference type="Gene3D" id="3.40.50.12780">
    <property type="entry name" value="N-terminal domain of ligase-like"/>
    <property type="match status" value="1"/>
</dbReference>
<organism evidence="5 6">
    <name type="scientific">Hymenobacter mucosus</name>
    <dbReference type="NCBI Taxonomy" id="1411120"/>
    <lineage>
        <taxon>Bacteria</taxon>
        <taxon>Pseudomonadati</taxon>
        <taxon>Bacteroidota</taxon>
        <taxon>Cytophagia</taxon>
        <taxon>Cytophagales</taxon>
        <taxon>Hymenobacteraceae</taxon>
        <taxon>Hymenobacter</taxon>
    </lineage>
</organism>
<dbReference type="Proteomes" id="UP000198310">
    <property type="component" value="Unassembled WGS sequence"/>
</dbReference>
<dbReference type="InterPro" id="IPR045851">
    <property type="entry name" value="AMP-bd_C_sf"/>
</dbReference>
<evidence type="ECO:0000256" key="2">
    <source>
        <dbReference type="ARBA" id="ARBA00022598"/>
    </source>
</evidence>
<evidence type="ECO:0000313" key="6">
    <source>
        <dbReference type="Proteomes" id="UP000198310"/>
    </source>
</evidence>
<dbReference type="InterPro" id="IPR025110">
    <property type="entry name" value="AMP-bd_C"/>
</dbReference>
<dbReference type="CDD" id="cd05917">
    <property type="entry name" value="FACL_like_2"/>
    <property type="match status" value="1"/>
</dbReference>
<dbReference type="Pfam" id="PF00501">
    <property type="entry name" value="AMP-binding"/>
    <property type="match status" value="1"/>
</dbReference>
<keyword evidence="2" id="KW-0436">Ligase</keyword>
<dbReference type="PROSITE" id="PS00455">
    <property type="entry name" value="AMP_BINDING"/>
    <property type="match status" value="1"/>
</dbReference>
<protein>
    <submittedName>
        <fullName evidence="5">Fatty-acyl-CoA synthase</fullName>
    </submittedName>
</protein>
<gene>
    <name evidence="5" type="ORF">SAMN06269173_101443</name>
</gene>
<evidence type="ECO:0000259" key="3">
    <source>
        <dbReference type="Pfam" id="PF00501"/>
    </source>
</evidence>
<dbReference type="InterPro" id="IPR000873">
    <property type="entry name" value="AMP-dep_synth/lig_dom"/>
</dbReference>
<feature type="domain" description="AMP-binding enzyme C-terminal" evidence="4">
    <location>
        <begin position="446"/>
        <end position="521"/>
    </location>
</feature>
<dbReference type="EMBL" id="FZNS01000001">
    <property type="protein sequence ID" value="SNR31943.1"/>
    <property type="molecule type" value="Genomic_DNA"/>
</dbReference>
<reference evidence="6" key="1">
    <citation type="submission" date="2017-06" db="EMBL/GenBank/DDBJ databases">
        <authorList>
            <person name="Varghese N."/>
            <person name="Submissions S."/>
        </authorList>
    </citation>
    <scope>NUCLEOTIDE SEQUENCE [LARGE SCALE GENOMIC DNA]</scope>
    <source>
        <strain evidence="6">DSM 28041</strain>
    </source>
</reference>
<dbReference type="GO" id="GO:0006631">
    <property type="term" value="P:fatty acid metabolic process"/>
    <property type="evidence" value="ECO:0007669"/>
    <property type="project" value="TreeGrafter"/>
</dbReference>
<dbReference type="AlphaFoldDB" id="A0A238VE27"/>
<dbReference type="InterPro" id="IPR042099">
    <property type="entry name" value="ANL_N_sf"/>
</dbReference>
<dbReference type="RefSeq" id="WP_089331506.1">
    <property type="nucleotide sequence ID" value="NZ_FZNS01000001.1"/>
</dbReference>
<name>A0A238VE27_9BACT</name>
<evidence type="ECO:0000259" key="4">
    <source>
        <dbReference type="Pfam" id="PF13193"/>
    </source>
</evidence>
<dbReference type="Gene3D" id="3.30.300.30">
    <property type="match status" value="1"/>
</dbReference>
<dbReference type="GO" id="GO:0031956">
    <property type="term" value="F:medium-chain fatty acid-CoA ligase activity"/>
    <property type="evidence" value="ECO:0007669"/>
    <property type="project" value="TreeGrafter"/>
</dbReference>
<dbReference type="SUPFAM" id="SSF56801">
    <property type="entry name" value="Acetyl-CoA synthetase-like"/>
    <property type="match status" value="1"/>
</dbReference>
<dbReference type="FunFam" id="3.40.50.12780:FF:000003">
    <property type="entry name" value="Long-chain-fatty-acid--CoA ligase FadD"/>
    <property type="match status" value="1"/>
</dbReference>
<accession>A0A238VE27</accession>
<comment type="similarity">
    <text evidence="1">Belongs to the ATP-dependent AMP-binding enzyme family.</text>
</comment>
<feature type="domain" description="AMP-dependent synthetase/ligase" evidence="3">
    <location>
        <begin position="25"/>
        <end position="395"/>
    </location>
</feature>
<dbReference type="NCBIfam" id="NF009233">
    <property type="entry name" value="PRK12583.1"/>
    <property type="match status" value="1"/>
</dbReference>